<organism evidence="7 8">
    <name type="scientific">Strongylus vulgaris</name>
    <name type="common">Blood worm</name>
    <dbReference type="NCBI Taxonomy" id="40348"/>
    <lineage>
        <taxon>Eukaryota</taxon>
        <taxon>Metazoa</taxon>
        <taxon>Ecdysozoa</taxon>
        <taxon>Nematoda</taxon>
        <taxon>Chromadorea</taxon>
        <taxon>Rhabditida</taxon>
        <taxon>Rhabditina</taxon>
        <taxon>Rhabditomorpha</taxon>
        <taxon>Strongyloidea</taxon>
        <taxon>Strongylidae</taxon>
        <taxon>Strongylus</taxon>
    </lineage>
</organism>
<sequence length="400" mass="46260">MTLKGQANFQKELADMDHSIRLWYLGTDKLQERIRDSMTLKGQANFQRELADDCQSGRTIQIHYPIAINTDLHNDYVDCVRFLGHYVISKGSDMSVVVFRFGSFGEEFYKIRPKLQVDTSAIQLVRMELPDSDIWFIKFDIDPLNRWIVSGNKMGQLCFWDLTEGLPTVNMTVTLKIAECCIRQICFGANGRIMVAVADDYSVTRLERILEGEEARYPRIVKISVYHLSMVLPRRKRRGEAESMGESGTATREVQKIVMIMQVDIFHWFFFILSHGYDFAFALLMNYFVVDLLIAGIMTTGSNDFYYSNKYEDDEYEYRHVHVTKEVAKLIPKNRLMSETEWRSLGIQQVVFLFTFTKRHVLLFRRPLPNKKNAAANAGGQQAQTQVGSLLPPSFNTVRF</sequence>
<dbReference type="GO" id="GO:0051301">
    <property type="term" value="P:cell division"/>
    <property type="evidence" value="ECO:0007669"/>
    <property type="project" value="UniProtKB-UniRule"/>
</dbReference>
<keyword evidence="1" id="KW-0853">WD repeat</keyword>
<evidence type="ECO:0000256" key="3">
    <source>
        <dbReference type="ARBA" id="ARBA00023015"/>
    </source>
</evidence>
<dbReference type="Proteomes" id="UP000270094">
    <property type="component" value="Unassembled WGS sequence"/>
</dbReference>
<dbReference type="OrthoDB" id="7318948at2759"/>
<gene>
    <name evidence="7" type="ORF">SVUK_LOCUS14740</name>
</gene>
<accession>A0A3P7LKQ2</accession>
<proteinExistence type="inferred from homology"/>
<dbReference type="PANTHER" id="PTHR10253">
    <property type="entry name" value="POLYCOMB PROTEIN"/>
    <property type="match status" value="1"/>
</dbReference>
<dbReference type="GO" id="GO:0016538">
    <property type="term" value="F:cyclin-dependent protein serine/threonine kinase regulator activity"/>
    <property type="evidence" value="ECO:0007669"/>
    <property type="project" value="InterPro"/>
</dbReference>
<evidence type="ECO:0000256" key="6">
    <source>
        <dbReference type="SAM" id="Phobius"/>
    </source>
</evidence>
<dbReference type="SUPFAM" id="SSF55637">
    <property type="entry name" value="Cell cycle regulatory proteins"/>
    <property type="match status" value="1"/>
</dbReference>
<reference evidence="7 8" key="1">
    <citation type="submission" date="2018-11" db="EMBL/GenBank/DDBJ databases">
        <authorList>
            <consortium name="Pathogen Informatics"/>
        </authorList>
    </citation>
    <scope>NUCLEOTIDE SEQUENCE [LARGE SCALE GENOMIC DNA]</scope>
</reference>
<dbReference type="Gene3D" id="3.30.170.10">
    <property type="entry name" value="Cyclin-dependent kinase, regulatory subunit"/>
    <property type="match status" value="1"/>
</dbReference>
<keyword evidence="3" id="KW-0805">Transcription regulation</keyword>
<keyword evidence="6" id="KW-1133">Transmembrane helix</keyword>
<dbReference type="InterPro" id="IPR036858">
    <property type="entry name" value="Cyclin-dep_kinase_reg-sub_sf"/>
</dbReference>
<keyword evidence="8" id="KW-1185">Reference proteome</keyword>
<dbReference type="InterPro" id="IPR000789">
    <property type="entry name" value="Cyclin-dep_kinase_reg-sub"/>
</dbReference>
<comment type="similarity">
    <text evidence="5">Belongs to the CKS family.</text>
</comment>
<dbReference type="Pfam" id="PF01111">
    <property type="entry name" value="CKS"/>
    <property type="match status" value="1"/>
</dbReference>
<dbReference type="AlphaFoldDB" id="A0A3P7LKQ2"/>
<evidence type="ECO:0000256" key="4">
    <source>
        <dbReference type="ARBA" id="ARBA00023163"/>
    </source>
</evidence>
<dbReference type="InterPro" id="IPR036322">
    <property type="entry name" value="WD40_repeat_dom_sf"/>
</dbReference>
<keyword evidence="4" id="KW-0804">Transcription</keyword>
<dbReference type="EMBL" id="UYYB01106188">
    <property type="protein sequence ID" value="VDM79742.1"/>
    <property type="molecule type" value="Genomic_DNA"/>
</dbReference>
<comment type="function">
    <text evidence="5">Binds to the catalytic subunit of the cyclin dependent kinases and is essential for their biological function.</text>
</comment>
<keyword evidence="5" id="KW-0131">Cell cycle</keyword>
<dbReference type="InterPro" id="IPR015943">
    <property type="entry name" value="WD40/YVTN_repeat-like_dom_sf"/>
</dbReference>
<evidence type="ECO:0000313" key="7">
    <source>
        <dbReference type="EMBL" id="VDM79742.1"/>
    </source>
</evidence>
<keyword evidence="2" id="KW-0677">Repeat</keyword>
<keyword evidence="6" id="KW-0812">Transmembrane</keyword>
<dbReference type="SMART" id="SM01084">
    <property type="entry name" value="CKS"/>
    <property type="match status" value="1"/>
</dbReference>
<dbReference type="SUPFAM" id="SSF50978">
    <property type="entry name" value="WD40 repeat-like"/>
    <property type="match status" value="1"/>
</dbReference>
<dbReference type="Gene3D" id="2.130.10.10">
    <property type="entry name" value="YVTN repeat-like/Quinoprotein amine dehydrogenase"/>
    <property type="match status" value="1"/>
</dbReference>
<evidence type="ECO:0000256" key="1">
    <source>
        <dbReference type="ARBA" id="ARBA00022574"/>
    </source>
</evidence>
<keyword evidence="6" id="KW-0472">Membrane</keyword>
<name>A0A3P7LKQ2_STRVU</name>
<protein>
    <recommendedName>
        <fullName evidence="5">Cyclin-dependent kinases regulatory subunit</fullName>
    </recommendedName>
</protein>
<dbReference type="InterPro" id="IPR051243">
    <property type="entry name" value="PcG_WD-repeat"/>
</dbReference>
<feature type="transmembrane region" description="Helical" evidence="6">
    <location>
        <begin position="265"/>
        <end position="289"/>
    </location>
</feature>
<evidence type="ECO:0000313" key="8">
    <source>
        <dbReference type="Proteomes" id="UP000270094"/>
    </source>
</evidence>
<dbReference type="PRINTS" id="PR00296">
    <property type="entry name" value="CYCLINKINASE"/>
</dbReference>
<dbReference type="PROSITE" id="PS00944">
    <property type="entry name" value="CKS_1"/>
    <property type="match status" value="1"/>
</dbReference>
<evidence type="ECO:0000256" key="5">
    <source>
        <dbReference type="RuleBase" id="RU311113"/>
    </source>
</evidence>
<keyword evidence="5" id="KW-0132">Cell division</keyword>
<evidence type="ECO:0000256" key="2">
    <source>
        <dbReference type="ARBA" id="ARBA00022737"/>
    </source>
</evidence>